<evidence type="ECO:0000313" key="2">
    <source>
        <dbReference type="EMBL" id="SFZ97423.1"/>
    </source>
</evidence>
<protein>
    <submittedName>
        <fullName evidence="2">Uncharacterized protein</fullName>
    </submittedName>
</protein>
<proteinExistence type="predicted"/>
<sequence>MLFGFRVRLSVITATLISMIITLISYYIWISSSNDPSSSTAWIGYFFVITGGFTGAFIYGLLIREKKELKDKKSMIAATIYSLIGVVAVQIVLCLTILHC</sequence>
<feature type="transmembrane region" description="Helical" evidence="1">
    <location>
        <begin position="7"/>
        <end position="30"/>
    </location>
</feature>
<dbReference type="EMBL" id="FPKX01000005">
    <property type="protein sequence ID" value="SFZ97423.1"/>
    <property type="molecule type" value="Genomic_DNA"/>
</dbReference>
<feature type="transmembrane region" description="Helical" evidence="1">
    <location>
        <begin position="75"/>
        <end position="98"/>
    </location>
</feature>
<reference evidence="2" key="1">
    <citation type="submission" date="2016-10" db="EMBL/GenBank/DDBJ databases">
        <authorList>
            <person name="de Groot N.N."/>
        </authorList>
    </citation>
    <scope>NUCLEOTIDE SEQUENCE</scope>
</reference>
<keyword evidence="1" id="KW-0812">Transmembrane</keyword>
<dbReference type="AlphaFoldDB" id="A0A1W1EBM3"/>
<keyword evidence="1" id="KW-0472">Membrane</keyword>
<feature type="transmembrane region" description="Helical" evidence="1">
    <location>
        <begin position="42"/>
        <end position="63"/>
    </location>
</feature>
<accession>A0A1W1EBM3</accession>
<name>A0A1W1EBM3_9ZZZZ</name>
<organism evidence="2">
    <name type="scientific">hydrothermal vent metagenome</name>
    <dbReference type="NCBI Taxonomy" id="652676"/>
    <lineage>
        <taxon>unclassified sequences</taxon>
        <taxon>metagenomes</taxon>
        <taxon>ecological metagenomes</taxon>
    </lineage>
</organism>
<evidence type="ECO:0000256" key="1">
    <source>
        <dbReference type="SAM" id="Phobius"/>
    </source>
</evidence>
<gene>
    <name evidence="2" type="ORF">MNB_SV-5-1742</name>
</gene>
<keyword evidence="1" id="KW-1133">Transmembrane helix</keyword>